<reference evidence="7 8" key="1">
    <citation type="journal article" date="2017" name="Curr. Biol.">
        <title>Genome architecture and evolution of a unichromosomal asexual nematode.</title>
        <authorList>
            <person name="Fradin H."/>
            <person name="Zegar C."/>
            <person name="Gutwein M."/>
            <person name="Lucas J."/>
            <person name="Kovtun M."/>
            <person name="Corcoran D."/>
            <person name="Baugh L.R."/>
            <person name="Kiontke K."/>
            <person name="Gunsalus K."/>
            <person name="Fitch D.H."/>
            <person name="Piano F."/>
        </authorList>
    </citation>
    <scope>NUCLEOTIDE SEQUENCE [LARGE SCALE GENOMIC DNA]</scope>
    <source>
        <strain evidence="7">PF1309</strain>
    </source>
</reference>
<feature type="chain" id="PRO_5013285397" evidence="6">
    <location>
        <begin position="23"/>
        <end position="116"/>
    </location>
</feature>
<dbReference type="EMBL" id="LIAE01004842">
    <property type="protein sequence ID" value="PAV93645.1"/>
    <property type="molecule type" value="Genomic_DNA"/>
</dbReference>
<gene>
    <name evidence="7" type="ORF">WR25_01575</name>
</gene>
<dbReference type="GO" id="GO:0005886">
    <property type="term" value="C:plasma membrane"/>
    <property type="evidence" value="ECO:0007669"/>
    <property type="project" value="UniProtKB-SubCell"/>
</dbReference>
<name>A0A2A2M5R0_9BILA</name>
<keyword evidence="5" id="KW-1133">Transmembrane helix</keyword>
<keyword evidence="4" id="KW-0997">Cell inner membrane</keyword>
<keyword evidence="3" id="KW-1003">Cell membrane</keyword>
<evidence type="ECO:0000256" key="5">
    <source>
        <dbReference type="SAM" id="Phobius"/>
    </source>
</evidence>
<evidence type="ECO:0000256" key="6">
    <source>
        <dbReference type="SAM" id="SignalP"/>
    </source>
</evidence>
<protein>
    <submittedName>
        <fullName evidence="7">Uncharacterized protein</fullName>
    </submittedName>
</protein>
<evidence type="ECO:0000256" key="2">
    <source>
        <dbReference type="ARBA" id="ARBA00022448"/>
    </source>
</evidence>
<evidence type="ECO:0000256" key="4">
    <source>
        <dbReference type="ARBA" id="ARBA00022519"/>
    </source>
</evidence>
<evidence type="ECO:0000313" key="7">
    <source>
        <dbReference type="EMBL" id="PAV93645.1"/>
    </source>
</evidence>
<comment type="subcellular location">
    <subcellularLocation>
        <location evidence="1">Cell inner membrane</location>
        <topology evidence="1">Multi-pass membrane protein</topology>
    </subcellularLocation>
</comment>
<keyword evidence="5" id="KW-0812">Transmembrane</keyword>
<keyword evidence="6" id="KW-0732">Signal</keyword>
<dbReference type="AlphaFoldDB" id="A0A2A2M5R0"/>
<comment type="caution">
    <text evidence="7">The sequence shown here is derived from an EMBL/GenBank/DDBJ whole genome shotgun (WGS) entry which is preliminary data.</text>
</comment>
<dbReference type="PANTHER" id="PTHR43357">
    <property type="entry name" value="INNER MEMBRANE ABC TRANSPORTER PERMEASE PROTEIN YDCV"/>
    <property type="match status" value="1"/>
</dbReference>
<feature type="transmembrane region" description="Helical" evidence="5">
    <location>
        <begin position="70"/>
        <end position="91"/>
    </location>
</feature>
<dbReference type="STRING" id="2018661.A0A2A2M5R0"/>
<sequence length="116" mass="12556">MLSAVLLVLCLAMLWLELRVRGKARHVRIGQGVARRAQPLRLRGWMPLGQLFCLALAVLGSGIPLAMLGYWLSVGSSAAFPVAAIASWWFATRGAWRSGPSGCPICCTPCPVWSLH</sequence>
<keyword evidence="5" id="KW-0472">Membrane</keyword>
<keyword evidence="8" id="KW-1185">Reference proteome</keyword>
<feature type="signal peptide" evidence="6">
    <location>
        <begin position="1"/>
        <end position="22"/>
    </location>
</feature>
<accession>A0A2A2M5R0</accession>
<organism evidence="7 8">
    <name type="scientific">Diploscapter pachys</name>
    <dbReference type="NCBI Taxonomy" id="2018661"/>
    <lineage>
        <taxon>Eukaryota</taxon>
        <taxon>Metazoa</taxon>
        <taxon>Ecdysozoa</taxon>
        <taxon>Nematoda</taxon>
        <taxon>Chromadorea</taxon>
        <taxon>Rhabditida</taxon>
        <taxon>Rhabditina</taxon>
        <taxon>Rhabditomorpha</taxon>
        <taxon>Rhabditoidea</taxon>
        <taxon>Rhabditidae</taxon>
        <taxon>Diploscapter</taxon>
    </lineage>
</organism>
<keyword evidence="2" id="KW-0813">Transport</keyword>
<proteinExistence type="predicted"/>
<evidence type="ECO:0000256" key="1">
    <source>
        <dbReference type="ARBA" id="ARBA00004429"/>
    </source>
</evidence>
<dbReference type="Proteomes" id="UP000218231">
    <property type="component" value="Unassembled WGS sequence"/>
</dbReference>
<dbReference type="PANTHER" id="PTHR43357:SF3">
    <property type="entry name" value="FE(3+)-TRANSPORT SYSTEM PERMEASE PROTEIN FBPB 2"/>
    <property type="match status" value="1"/>
</dbReference>
<feature type="transmembrane region" description="Helical" evidence="5">
    <location>
        <begin position="45"/>
        <end position="63"/>
    </location>
</feature>
<evidence type="ECO:0000313" key="8">
    <source>
        <dbReference type="Proteomes" id="UP000218231"/>
    </source>
</evidence>
<evidence type="ECO:0000256" key="3">
    <source>
        <dbReference type="ARBA" id="ARBA00022475"/>
    </source>
</evidence>